<name>A0A2N9BGN5_STRCX</name>
<gene>
    <name evidence="3" type="ORF">SCNRRL3882_5980</name>
</gene>
<dbReference type="InterPro" id="IPR007159">
    <property type="entry name" value="SpoVT-AbrB_dom"/>
</dbReference>
<accession>A0A2N9BGN5</accession>
<dbReference type="Proteomes" id="UP000235464">
    <property type="component" value="Chromosome I"/>
</dbReference>
<keyword evidence="4" id="KW-1185">Reference proteome</keyword>
<dbReference type="GO" id="GO:0003677">
    <property type="term" value="F:DNA binding"/>
    <property type="evidence" value="ECO:0007669"/>
    <property type="project" value="UniProtKB-UniRule"/>
</dbReference>
<dbReference type="EMBL" id="LT963352">
    <property type="protein sequence ID" value="SOR82530.1"/>
    <property type="molecule type" value="Genomic_DNA"/>
</dbReference>
<proteinExistence type="predicted"/>
<organism evidence="3 4">
    <name type="scientific">Streptomyces chartreusis NRRL 3882</name>
    <dbReference type="NCBI Taxonomy" id="1079985"/>
    <lineage>
        <taxon>Bacteria</taxon>
        <taxon>Bacillati</taxon>
        <taxon>Actinomycetota</taxon>
        <taxon>Actinomycetes</taxon>
        <taxon>Kitasatosporales</taxon>
        <taxon>Streptomycetaceae</taxon>
        <taxon>Streptomyces</taxon>
    </lineage>
</organism>
<evidence type="ECO:0000313" key="4">
    <source>
        <dbReference type="Proteomes" id="UP000235464"/>
    </source>
</evidence>
<evidence type="ECO:0000259" key="2">
    <source>
        <dbReference type="PROSITE" id="PS51740"/>
    </source>
</evidence>
<reference evidence="4" key="1">
    <citation type="submission" date="2017-11" db="EMBL/GenBank/DDBJ databases">
        <authorList>
            <person name="Wibberg D."/>
        </authorList>
    </citation>
    <scope>NUCLEOTIDE SEQUENCE [LARGE SCALE GENOMIC DNA]</scope>
</reference>
<dbReference type="AlphaFoldDB" id="A0A2N9BGN5"/>
<sequence length="41" mass="4692">MLDRAGRLQLPAEYTAALGMRDRVLLELEEDHIQVRPDENG</sequence>
<protein>
    <recommendedName>
        <fullName evidence="2">SpoVT-AbrB domain-containing protein</fullName>
    </recommendedName>
</protein>
<feature type="domain" description="SpoVT-AbrB" evidence="2">
    <location>
        <begin position="1"/>
        <end position="40"/>
    </location>
</feature>
<dbReference type="PROSITE" id="PS51740">
    <property type="entry name" value="SPOVT_ABRB"/>
    <property type="match status" value="1"/>
</dbReference>
<evidence type="ECO:0000313" key="3">
    <source>
        <dbReference type="EMBL" id="SOR82530.1"/>
    </source>
</evidence>
<keyword evidence="1" id="KW-0238">DNA-binding</keyword>
<evidence type="ECO:0000256" key="1">
    <source>
        <dbReference type="PROSITE-ProRule" id="PRU01076"/>
    </source>
</evidence>